<name>A0AAD7M778_MYCRO</name>
<feature type="compositionally biased region" description="Low complexity" evidence="1">
    <location>
        <begin position="46"/>
        <end position="76"/>
    </location>
</feature>
<dbReference type="Proteomes" id="UP001221757">
    <property type="component" value="Unassembled WGS sequence"/>
</dbReference>
<organism evidence="2 3">
    <name type="scientific">Mycena rosella</name>
    <name type="common">Pink bonnet</name>
    <name type="synonym">Agaricus rosellus</name>
    <dbReference type="NCBI Taxonomy" id="1033263"/>
    <lineage>
        <taxon>Eukaryota</taxon>
        <taxon>Fungi</taxon>
        <taxon>Dikarya</taxon>
        <taxon>Basidiomycota</taxon>
        <taxon>Agaricomycotina</taxon>
        <taxon>Agaricomycetes</taxon>
        <taxon>Agaricomycetidae</taxon>
        <taxon>Agaricales</taxon>
        <taxon>Marasmiineae</taxon>
        <taxon>Mycenaceae</taxon>
        <taxon>Mycena</taxon>
    </lineage>
</organism>
<dbReference type="AlphaFoldDB" id="A0AAD7M778"/>
<evidence type="ECO:0000313" key="3">
    <source>
        <dbReference type="Proteomes" id="UP001221757"/>
    </source>
</evidence>
<feature type="region of interest" description="Disordered" evidence="1">
    <location>
        <begin position="12"/>
        <end position="101"/>
    </location>
</feature>
<sequence>MYIPLTIGARRVGLEPPDRGTLAPAGAAHRDLERRLPTRPTLSTLASPGPAPSTNPAAPTRTPPARAAPRTPHAASICVCPPPAQQSAKRGAQHAGRIAGARGPTRPVARCCYGAATEPAYPATPDPQAEARRRRCGLPSTLRPPCRSLAGRTSIARSTLDVGQRNRYAGRRPMFKLLHLKFKTFKI</sequence>
<comment type="caution">
    <text evidence="2">The sequence shown here is derived from an EMBL/GenBank/DDBJ whole genome shotgun (WGS) entry which is preliminary data.</text>
</comment>
<accession>A0AAD7M778</accession>
<gene>
    <name evidence="2" type="ORF">B0H17DRAFT_8564</name>
</gene>
<evidence type="ECO:0000256" key="1">
    <source>
        <dbReference type="SAM" id="MobiDB-lite"/>
    </source>
</evidence>
<protein>
    <submittedName>
        <fullName evidence="2">Uncharacterized protein</fullName>
    </submittedName>
</protein>
<reference evidence="2" key="1">
    <citation type="submission" date="2023-03" db="EMBL/GenBank/DDBJ databases">
        <title>Massive genome expansion in bonnet fungi (Mycena s.s.) driven by repeated elements and novel gene families across ecological guilds.</title>
        <authorList>
            <consortium name="Lawrence Berkeley National Laboratory"/>
            <person name="Harder C.B."/>
            <person name="Miyauchi S."/>
            <person name="Viragh M."/>
            <person name="Kuo A."/>
            <person name="Thoen E."/>
            <person name="Andreopoulos B."/>
            <person name="Lu D."/>
            <person name="Skrede I."/>
            <person name="Drula E."/>
            <person name="Henrissat B."/>
            <person name="Morin E."/>
            <person name="Kohler A."/>
            <person name="Barry K."/>
            <person name="LaButti K."/>
            <person name="Morin E."/>
            <person name="Salamov A."/>
            <person name="Lipzen A."/>
            <person name="Mereny Z."/>
            <person name="Hegedus B."/>
            <person name="Baldrian P."/>
            <person name="Stursova M."/>
            <person name="Weitz H."/>
            <person name="Taylor A."/>
            <person name="Grigoriev I.V."/>
            <person name="Nagy L.G."/>
            <person name="Martin F."/>
            <person name="Kauserud H."/>
        </authorList>
    </citation>
    <scope>NUCLEOTIDE SEQUENCE</scope>
    <source>
        <strain evidence="2">CBHHK067</strain>
    </source>
</reference>
<proteinExistence type="predicted"/>
<evidence type="ECO:0000313" key="2">
    <source>
        <dbReference type="EMBL" id="KAJ7704333.1"/>
    </source>
</evidence>
<dbReference type="EMBL" id="JARKIE010000010">
    <property type="protein sequence ID" value="KAJ7704333.1"/>
    <property type="molecule type" value="Genomic_DNA"/>
</dbReference>
<keyword evidence="3" id="KW-1185">Reference proteome</keyword>